<evidence type="ECO:0000256" key="1">
    <source>
        <dbReference type="SAM" id="MobiDB-lite"/>
    </source>
</evidence>
<dbReference type="SUPFAM" id="SSF57933">
    <property type="entry name" value="TAZ domain"/>
    <property type="match status" value="1"/>
</dbReference>
<protein>
    <submittedName>
        <fullName evidence="2">TAZ-type domain-containing protein</fullName>
    </submittedName>
</protein>
<feature type="compositionally biased region" description="Basic and acidic residues" evidence="1">
    <location>
        <begin position="126"/>
        <end position="148"/>
    </location>
</feature>
<dbReference type="EnsemblMetazoa" id="PPA02782.1">
    <property type="protein sequence ID" value="PPA02782.1"/>
    <property type="gene ID" value="WBGene00092336"/>
</dbReference>
<sequence length="456" mass="51555">MPEPGRSAVSDSPEIVELSRAGMSEPGSSATSDTTPEHTIVEHTIDDDGDDRGSAGARGSMCKVVLSPAELCGDQHIGRCTKQQCKYRDCGLAKTLLAHNDSLFHDSPDCPLCKKAKAIRRLIPGKKGDRTEESNVESDQRDDTKILDYQDYQESKNATEPPPKKSKTEMSEADAGMVEQRKTSSFIIDTISGDGPLAASTETAVDLAEVQRKARMLQIIHSQRCPWDYCCKPCYWTKKVLAHIKECFDWSCKRAGCQASKELLYHCRDCRPVDEQCALCLKAPEQTLYTGKDYFEKMPPQVLSRMNKRVACFFALPGEIKGLFVKRTYLILSIEQLRNGAFLFFKDPKSVRTAFEFAHVFTEERKYGWAEHTDRIGIEDSPTKKRIKTKKLPPAPLPEELYVALAIALQKYDFEKLVLGSILMDTAFNNFFIKGRNKTEFQLHNRRMQLNNTRIE</sequence>
<dbReference type="PROSITE" id="PS50134">
    <property type="entry name" value="ZF_TAZ"/>
    <property type="match status" value="1"/>
</dbReference>
<name>A0A2A6CD66_PRIPA</name>
<organism evidence="2 3">
    <name type="scientific">Pristionchus pacificus</name>
    <name type="common">Parasitic nematode worm</name>
    <dbReference type="NCBI Taxonomy" id="54126"/>
    <lineage>
        <taxon>Eukaryota</taxon>
        <taxon>Metazoa</taxon>
        <taxon>Ecdysozoa</taxon>
        <taxon>Nematoda</taxon>
        <taxon>Chromadorea</taxon>
        <taxon>Rhabditida</taxon>
        <taxon>Rhabditina</taxon>
        <taxon>Diplogasteromorpha</taxon>
        <taxon>Diplogasteroidea</taxon>
        <taxon>Neodiplogasteridae</taxon>
        <taxon>Pristionchus</taxon>
    </lineage>
</organism>
<proteinExistence type="predicted"/>
<feature type="compositionally biased region" description="Basic and acidic residues" evidence="1">
    <location>
        <begin position="35"/>
        <end position="46"/>
    </location>
</feature>
<dbReference type="Proteomes" id="UP000005239">
    <property type="component" value="Unassembled WGS sequence"/>
</dbReference>
<gene>
    <name evidence="2" type="primary">WBGene00092336</name>
</gene>
<evidence type="ECO:0000313" key="3">
    <source>
        <dbReference type="Proteomes" id="UP000005239"/>
    </source>
</evidence>
<keyword evidence="3" id="KW-1185">Reference proteome</keyword>
<dbReference type="AlphaFoldDB" id="A0A2A6CD66"/>
<evidence type="ECO:0000313" key="2">
    <source>
        <dbReference type="EnsemblMetazoa" id="PPA02782.1"/>
    </source>
</evidence>
<dbReference type="InterPro" id="IPR035898">
    <property type="entry name" value="TAZ_dom_sf"/>
</dbReference>
<accession>A0A8R1U599</accession>
<accession>A0A2A6CD66</accession>
<feature type="region of interest" description="Disordered" evidence="1">
    <location>
        <begin position="124"/>
        <end position="176"/>
    </location>
</feature>
<reference evidence="3" key="1">
    <citation type="journal article" date="2008" name="Nat. Genet.">
        <title>The Pristionchus pacificus genome provides a unique perspective on nematode lifestyle and parasitism.</title>
        <authorList>
            <person name="Dieterich C."/>
            <person name="Clifton S.W."/>
            <person name="Schuster L.N."/>
            <person name="Chinwalla A."/>
            <person name="Delehaunty K."/>
            <person name="Dinkelacker I."/>
            <person name="Fulton L."/>
            <person name="Fulton R."/>
            <person name="Godfrey J."/>
            <person name="Minx P."/>
            <person name="Mitreva M."/>
            <person name="Roeseler W."/>
            <person name="Tian H."/>
            <person name="Witte H."/>
            <person name="Yang S.P."/>
            <person name="Wilson R.K."/>
            <person name="Sommer R.J."/>
        </authorList>
    </citation>
    <scope>NUCLEOTIDE SEQUENCE [LARGE SCALE GENOMIC DNA]</scope>
    <source>
        <strain evidence="3">PS312</strain>
    </source>
</reference>
<feature type="region of interest" description="Disordered" evidence="1">
    <location>
        <begin position="1"/>
        <end position="55"/>
    </location>
</feature>
<reference evidence="2" key="2">
    <citation type="submission" date="2022-06" db="UniProtKB">
        <authorList>
            <consortium name="EnsemblMetazoa"/>
        </authorList>
    </citation>
    <scope>IDENTIFICATION</scope>
    <source>
        <strain evidence="2">PS312</strain>
    </source>
</reference>
<dbReference type="Gene3D" id="1.20.1020.10">
    <property type="entry name" value="TAZ domain"/>
    <property type="match status" value="1"/>
</dbReference>
<dbReference type="InterPro" id="IPR000197">
    <property type="entry name" value="Znf_TAZ"/>
</dbReference>